<dbReference type="Gene3D" id="1.10.3720.10">
    <property type="entry name" value="MetI-like"/>
    <property type="match status" value="1"/>
</dbReference>
<dbReference type="OrthoDB" id="9812701at2"/>
<dbReference type="Proteomes" id="UP000321638">
    <property type="component" value="Unassembled WGS sequence"/>
</dbReference>
<dbReference type="Pfam" id="PF12911">
    <property type="entry name" value="OppC_N"/>
    <property type="match status" value="1"/>
</dbReference>
<comment type="similarity">
    <text evidence="9">Belongs to the binding-protein-dependent transport system permease family.</text>
</comment>
<gene>
    <name evidence="11" type="ORF">FHP25_06395</name>
</gene>
<feature type="transmembrane region" description="Helical" evidence="9">
    <location>
        <begin position="26"/>
        <end position="46"/>
    </location>
</feature>
<organism evidence="11 12">
    <name type="scientific">Vineibacter terrae</name>
    <dbReference type="NCBI Taxonomy" id="2586908"/>
    <lineage>
        <taxon>Bacteria</taxon>
        <taxon>Pseudomonadati</taxon>
        <taxon>Pseudomonadota</taxon>
        <taxon>Alphaproteobacteria</taxon>
        <taxon>Hyphomicrobiales</taxon>
        <taxon>Vineibacter</taxon>
    </lineage>
</organism>
<feature type="transmembrane region" description="Helical" evidence="9">
    <location>
        <begin position="257"/>
        <end position="283"/>
    </location>
</feature>
<evidence type="ECO:0000256" key="5">
    <source>
        <dbReference type="ARBA" id="ARBA00022856"/>
    </source>
</evidence>
<protein>
    <submittedName>
        <fullName evidence="11">ABC transporter permease</fullName>
    </submittedName>
</protein>
<evidence type="ECO:0000256" key="8">
    <source>
        <dbReference type="ARBA" id="ARBA00023136"/>
    </source>
</evidence>
<keyword evidence="12" id="KW-1185">Reference proteome</keyword>
<evidence type="ECO:0000256" key="3">
    <source>
        <dbReference type="ARBA" id="ARBA00022475"/>
    </source>
</evidence>
<evidence type="ECO:0000259" key="10">
    <source>
        <dbReference type="PROSITE" id="PS50928"/>
    </source>
</evidence>
<dbReference type="InterPro" id="IPR000515">
    <property type="entry name" value="MetI-like"/>
</dbReference>
<dbReference type="InterPro" id="IPR035906">
    <property type="entry name" value="MetI-like_sf"/>
</dbReference>
<dbReference type="GO" id="GO:0015833">
    <property type="term" value="P:peptide transport"/>
    <property type="evidence" value="ECO:0007669"/>
    <property type="project" value="UniProtKB-KW"/>
</dbReference>
<evidence type="ECO:0000256" key="6">
    <source>
        <dbReference type="ARBA" id="ARBA00022927"/>
    </source>
</evidence>
<keyword evidence="6" id="KW-0653">Protein transport</keyword>
<dbReference type="RefSeq" id="WP_147846073.1">
    <property type="nucleotide sequence ID" value="NZ_VDUZ01000005.1"/>
</dbReference>
<reference evidence="11 12" key="1">
    <citation type="submission" date="2019-06" db="EMBL/GenBank/DDBJ databases">
        <title>New taxonomy in bacterial strain CC-CFT640, isolated from vineyard.</title>
        <authorList>
            <person name="Lin S.-Y."/>
            <person name="Tsai C.-F."/>
            <person name="Young C.-C."/>
        </authorList>
    </citation>
    <scope>NUCLEOTIDE SEQUENCE [LARGE SCALE GENOMIC DNA]</scope>
    <source>
        <strain evidence="11 12">CC-CFT640</strain>
    </source>
</reference>
<proteinExistence type="inferred from homology"/>
<dbReference type="CDD" id="cd06261">
    <property type="entry name" value="TM_PBP2"/>
    <property type="match status" value="1"/>
</dbReference>
<keyword evidence="2 9" id="KW-0813">Transport</keyword>
<dbReference type="AlphaFoldDB" id="A0A5C8PSB9"/>
<evidence type="ECO:0000313" key="12">
    <source>
        <dbReference type="Proteomes" id="UP000321638"/>
    </source>
</evidence>
<keyword evidence="5" id="KW-0571">Peptide transport</keyword>
<keyword evidence="8 9" id="KW-0472">Membrane</keyword>
<dbReference type="PANTHER" id="PTHR43386:SF1">
    <property type="entry name" value="D,D-DIPEPTIDE TRANSPORT SYSTEM PERMEASE PROTEIN DDPC-RELATED"/>
    <property type="match status" value="1"/>
</dbReference>
<dbReference type="InterPro" id="IPR050366">
    <property type="entry name" value="BP-dependent_transpt_permease"/>
</dbReference>
<feature type="transmembrane region" description="Helical" evidence="9">
    <location>
        <begin position="208"/>
        <end position="237"/>
    </location>
</feature>
<dbReference type="InterPro" id="IPR025966">
    <property type="entry name" value="OppC_N"/>
</dbReference>
<dbReference type="Pfam" id="PF00528">
    <property type="entry name" value="BPD_transp_1"/>
    <property type="match status" value="1"/>
</dbReference>
<dbReference type="GO" id="GO:0015031">
    <property type="term" value="P:protein transport"/>
    <property type="evidence" value="ECO:0007669"/>
    <property type="project" value="UniProtKB-KW"/>
</dbReference>
<comment type="caution">
    <text evidence="11">The sequence shown here is derived from an EMBL/GenBank/DDBJ whole genome shotgun (WGS) entry which is preliminary data.</text>
</comment>
<feature type="domain" description="ABC transmembrane type-1" evidence="10">
    <location>
        <begin position="91"/>
        <end position="280"/>
    </location>
</feature>
<evidence type="ECO:0000256" key="1">
    <source>
        <dbReference type="ARBA" id="ARBA00004651"/>
    </source>
</evidence>
<dbReference type="PROSITE" id="PS50928">
    <property type="entry name" value="ABC_TM1"/>
    <property type="match status" value="1"/>
</dbReference>
<evidence type="ECO:0000256" key="9">
    <source>
        <dbReference type="RuleBase" id="RU363032"/>
    </source>
</evidence>
<dbReference type="GO" id="GO:0005886">
    <property type="term" value="C:plasma membrane"/>
    <property type="evidence" value="ECO:0007669"/>
    <property type="project" value="UniProtKB-SubCell"/>
</dbReference>
<evidence type="ECO:0000256" key="2">
    <source>
        <dbReference type="ARBA" id="ARBA00022448"/>
    </source>
</evidence>
<evidence type="ECO:0000313" key="11">
    <source>
        <dbReference type="EMBL" id="TXL79565.1"/>
    </source>
</evidence>
<feature type="transmembrane region" description="Helical" evidence="9">
    <location>
        <begin position="130"/>
        <end position="150"/>
    </location>
</feature>
<feature type="transmembrane region" description="Helical" evidence="9">
    <location>
        <begin position="93"/>
        <end position="118"/>
    </location>
</feature>
<keyword evidence="4 9" id="KW-0812">Transmembrane</keyword>
<name>A0A5C8PSB9_9HYPH</name>
<evidence type="ECO:0000256" key="7">
    <source>
        <dbReference type="ARBA" id="ARBA00022989"/>
    </source>
</evidence>
<keyword evidence="7 9" id="KW-1133">Transmembrane helix</keyword>
<evidence type="ECO:0000256" key="4">
    <source>
        <dbReference type="ARBA" id="ARBA00022692"/>
    </source>
</evidence>
<keyword evidence="3" id="KW-1003">Cell membrane</keyword>
<sequence length="294" mass="31229">MAEVSFPHAQERRPGRGFAALRRLPLLSGAIIAAALLAALLAPWIAPYDPAAVDLLRRFAPPAWMDGGSSLHILGSDDLGRDVLSRLIWGARVSMLVAVACVVSDAILGTAIGIVAGYCGGRVDSVLMRLADILLALPYLLIALVVVSAVGASLSNVIVIIVVLRWAALSRIVRGETMMLKQREFVALAKVAGIGPVRIMWRHILPNVMNSVVVVSTLGVGAVILFESVLSFLGVGVPPPTPSWGGMVADGRNYLTSAWWVSLFPGLVITAVCLAANLCGDWLREAMDPKSNRR</sequence>
<dbReference type="GO" id="GO:0055085">
    <property type="term" value="P:transmembrane transport"/>
    <property type="evidence" value="ECO:0007669"/>
    <property type="project" value="InterPro"/>
</dbReference>
<dbReference type="SUPFAM" id="SSF161098">
    <property type="entry name" value="MetI-like"/>
    <property type="match status" value="1"/>
</dbReference>
<dbReference type="EMBL" id="VDUZ01000005">
    <property type="protein sequence ID" value="TXL79565.1"/>
    <property type="molecule type" value="Genomic_DNA"/>
</dbReference>
<dbReference type="PANTHER" id="PTHR43386">
    <property type="entry name" value="OLIGOPEPTIDE TRANSPORT SYSTEM PERMEASE PROTEIN APPC"/>
    <property type="match status" value="1"/>
</dbReference>
<comment type="subcellular location">
    <subcellularLocation>
        <location evidence="1 9">Cell membrane</location>
        <topology evidence="1 9">Multi-pass membrane protein</topology>
    </subcellularLocation>
</comment>
<accession>A0A5C8PSB9</accession>